<proteinExistence type="predicted"/>
<evidence type="ECO:0000256" key="8">
    <source>
        <dbReference type="SAM" id="Phobius"/>
    </source>
</evidence>
<reference evidence="10 11" key="1">
    <citation type="submission" date="2024-03" db="EMBL/GenBank/DDBJ databases">
        <title>Human intestinal bacterial collection.</title>
        <authorList>
            <person name="Pauvert C."/>
            <person name="Hitch T.C.A."/>
            <person name="Clavel T."/>
        </authorList>
    </citation>
    <scope>NUCLEOTIDE SEQUENCE [LARGE SCALE GENOMIC DNA]</scope>
    <source>
        <strain evidence="10 11">CLA-JM-H11</strain>
    </source>
</reference>
<evidence type="ECO:0000313" key="11">
    <source>
        <dbReference type="Proteomes" id="UP001477672"/>
    </source>
</evidence>
<dbReference type="PANTHER" id="PTHR48090">
    <property type="entry name" value="UNDECAPRENYL-PHOSPHATE 4-DEOXY-4-FORMAMIDO-L-ARABINOSE TRANSFERASE-RELATED"/>
    <property type="match status" value="1"/>
</dbReference>
<dbReference type="PANTHER" id="PTHR48090:SF3">
    <property type="entry name" value="UNDECAPRENYL-PHOSPHATE 4-DEOXY-4-FORMAMIDO-L-ARABINOSE TRANSFERASE"/>
    <property type="match status" value="1"/>
</dbReference>
<keyword evidence="2 10" id="KW-0328">Glycosyltransferase</keyword>
<dbReference type="InterPro" id="IPR029044">
    <property type="entry name" value="Nucleotide-diphossugar_trans"/>
</dbReference>
<evidence type="ECO:0000256" key="7">
    <source>
        <dbReference type="ARBA" id="ARBA00023136"/>
    </source>
</evidence>
<gene>
    <name evidence="10" type="ORF">WMO24_11130</name>
</gene>
<feature type="transmembrane region" description="Helical" evidence="8">
    <location>
        <begin position="269"/>
        <end position="290"/>
    </location>
</feature>
<dbReference type="InterPro" id="IPR050256">
    <property type="entry name" value="Glycosyltransferase_2"/>
</dbReference>
<dbReference type="Gene3D" id="3.90.550.10">
    <property type="entry name" value="Spore Coat Polysaccharide Biosynthesis Protein SpsA, Chain A"/>
    <property type="match status" value="1"/>
</dbReference>
<evidence type="ECO:0000313" key="10">
    <source>
        <dbReference type="EMBL" id="MEQ2520976.1"/>
    </source>
</evidence>
<keyword evidence="11" id="KW-1185">Reference proteome</keyword>
<dbReference type="Pfam" id="PF00535">
    <property type="entry name" value="Glycos_transf_2"/>
    <property type="match status" value="1"/>
</dbReference>
<keyword evidence="4 8" id="KW-0812">Transmembrane</keyword>
<sequence length="318" mass="35798">MENTQRKESNFVSVVGYLHDSSAFVQKFLEKVTGVMQRHFDHYEVILVDDCCRDDSVEQVRAFVSRASQNVPVTIVTMSVWQGMELGMNAGVDISVGDFVFEFDSLEIDYEPELIFQAYQKALTGYDIVTVGPVKNRSFSSSLFYRVFNASSGSRYPIQTDVFRVLSRRAVNRVRAVSPTPAYRKAAYAACGLKAYSMRDERIPHTRDVNEALRFSLAADSLVLYTNAGYRLSCGIAGLMLLATLLEFVYTLVIYLGGGKPIEGWTTTMLVLTLGFFGVFLILAVVLRYLTLLVDLVFKHQRYLVEGIEKIQKEQSDA</sequence>
<evidence type="ECO:0000256" key="2">
    <source>
        <dbReference type="ARBA" id="ARBA00022676"/>
    </source>
</evidence>
<dbReference type="RefSeq" id="WP_349216516.1">
    <property type="nucleotide sequence ID" value="NZ_JBBMFA010000100.1"/>
</dbReference>
<dbReference type="EMBL" id="JBBMFA010000100">
    <property type="protein sequence ID" value="MEQ2520976.1"/>
    <property type="molecule type" value="Genomic_DNA"/>
</dbReference>
<dbReference type="EC" id="2.4.-.-" evidence="10"/>
<keyword evidence="3 10" id="KW-0808">Transferase</keyword>
<feature type="domain" description="Glycosyltransferase 2-like" evidence="9">
    <location>
        <begin position="27"/>
        <end position="135"/>
    </location>
</feature>
<keyword evidence="1" id="KW-1003">Cell membrane</keyword>
<evidence type="ECO:0000256" key="1">
    <source>
        <dbReference type="ARBA" id="ARBA00022475"/>
    </source>
</evidence>
<keyword evidence="6 8" id="KW-1133">Transmembrane helix</keyword>
<keyword evidence="5" id="KW-0448">Lipopolysaccharide biosynthesis</keyword>
<dbReference type="SUPFAM" id="SSF53448">
    <property type="entry name" value="Nucleotide-diphospho-sugar transferases"/>
    <property type="match status" value="1"/>
</dbReference>
<keyword evidence="7 8" id="KW-0472">Membrane</keyword>
<dbReference type="GO" id="GO:0016757">
    <property type="term" value="F:glycosyltransferase activity"/>
    <property type="evidence" value="ECO:0007669"/>
    <property type="project" value="UniProtKB-KW"/>
</dbReference>
<comment type="caution">
    <text evidence="10">The sequence shown here is derived from an EMBL/GenBank/DDBJ whole genome shotgun (WGS) entry which is preliminary data.</text>
</comment>
<accession>A0ABV1GGM9</accession>
<dbReference type="InterPro" id="IPR001173">
    <property type="entry name" value="Glyco_trans_2-like"/>
</dbReference>
<evidence type="ECO:0000256" key="5">
    <source>
        <dbReference type="ARBA" id="ARBA00022985"/>
    </source>
</evidence>
<feature type="transmembrane region" description="Helical" evidence="8">
    <location>
        <begin position="236"/>
        <end position="257"/>
    </location>
</feature>
<protein>
    <submittedName>
        <fullName evidence="10">Glycosyltransferase</fullName>
        <ecNumber evidence="10">2.4.-.-</ecNumber>
    </submittedName>
</protein>
<dbReference type="Proteomes" id="UP001477672">
    <property type="component" value="Unassembled WGS sequence"/>
</dbReference>
<evidence type="ECO:0000256" key="4">
    <source>
        <dbReference type="ARBA" id="ARBA00022692"/>
    </source>
</evidence>
<evidence type="ECO:0000256" key="6">
    <source>
        <dbReference type="ARBA" id="ARBA00022989"/>
    </source>
</evidence>
<evidence type="ECO:0000259" key="9">
    <source>
        <dbReference type="Pfam" id="PF00535"/>
    </source>
</evidence>
<evidence type="ECO:0000256" key="3">
    <source>
        <dbReference type="ARBA" id="ARBA00022679"/>
    </source>
</evidence>
<name>A0ABV1GGM9_9FIRM</name>
<organism evidence="10 11">
    <name type="scientific">Ruthenibacterium intestinale</name>
    <dbReference type="NCBI Taxonomy" id="3133163"/>
    <lineage>
        <taxon>Bacteria</taxon>
        <taxon>Bacillati</taxon>
        <taxon>Bacillota</taxon>
        <taxon>Clostridia</taxon>
        <taxon>Eubacteriales</taxon>
        <taxon>Oscillospiraceae</taxon>
        <taxon>Ruthenibacterium</taxon>
    </lineage>
</organism>